<evidence type="ECO:0000256" key="1">
    <source>
        <dbReference type="ARBA" id="ARBA00022801"/>
    </source>
</evidence>
<accession>H0R0T1</accession>
<dbReference type="eggNOG" id="COG1506">
    <property type="taxonomic scope" value="Bacteria"/>
</dbReference>
<dbReference type="OrthoDB" id="255603at2"/>
<dbReference type="Proteomes" id="UP000035034">
    <property type="component" value="Unassembled WGS sequence"/>
</dbReference>
<evidence type="ECO:0000259" key="2">
    <source>
        <dbReference type="Pfam" id="PF20434"/>
    </source>
</evidence>
<dbReference type="PANTHER" id="PTHR48081:SF33">
    <property type="entry name" value="KYNURENINE FORMAMIDASE"/>
    <property type="match status" value="1"/>
</dbReference>
<dbReference type="Pfam" id="PF20434">
    <property type="entry name" value="BD-FAE"/>
    <property type="match status" value="1"/>
</dbReference>
<dbReference type="Gene3D" id="3.40.50.1820">
    <property type="entry name" value="alpha/beta hydrolase"/>
    <property type="match status" value="1"/>
</dbReference>
<dbReference type="InterPro" id="IPR050300">
    <property type="entry name" value="GDXG_lipolytic_enzyme"/>
</dbReference>
<organism evidence="3 4">
    <name type="scientific">Gordonia effusa NBRC 100432</name>
    <dbReference type="NCBI Taxonomy" id="1077974"/>
    <lineage>
        <taxon>Bacteria</taxon>
        <taxon>Bacillati</taxon>
        <taxon>Actinomycetota</taxon>
        <taxon>Actinomycetes</taxon>
        <taxon>Mycobacteriales</taxon>
        <taxon>Gordoniaceae</taxon>
        <taxon>Gordonia</taxon>
    </lineage>
</organism>
<dbReference type="PANTHER" id="PTHR48081">
    <property type="entry name" value="AB HYDROLASE SUPERFAMILY PROTEIN C4A8.06C"/>
    <property type="match status" value="1"/>
</dbReference>
<keyword evidence="1" id="KW-0378">Hydrolase</keyword>
<evidence type="ECO:0000313" key="4">
    <source>
        <dbReference type="Proteomes" id="UP000035034"/>
    </source>
</evidence>
<protein>
    <recommendedName>
        <fullName evidence="2">BD-FAE-like domain-containing protein</fullName>
    </recommendedName>
</protein>
<dbReference type="RefSeq" id="WP_007318018.1">
    <property type="nucleotide sequence ID" value="NZ_BAEH01000061.1"/>
</dbReference>
<sequence>MRRIKVAYGDAPAQFGHVYLPTCTPADYQTVPLVVLVHGGYWSTEFSLTIETAIARSLAERGAVVWNVEYRRVGDPGGGWPNTGRDVVAALRALDGPVADALPDDVRGRVAWRSVSVVGHSAGGMLAVWATAEIGAATRRAAITTVIAQSSPLDLTVAGGHERGSVRKLMGVSYDVAPQRYREASPACQPVCAAHIIAMHAGDDEMVPVSSSRHYVDTVTARGQSAQLVIVEGERHEAFIHPDSACARRTVRLLGL</sequence>
<comment type="caution">
    <text evidence="3">The sequence shown here is derived from an EMBL/GenBank/DDBJ whole genome shotgun (WGS) entry which is preliminary data.</text>
</comment>
<dbReference type="AlphaFoldDB" id="H0R0T1"/>
<name>H0R0T1_9ACTN</name>
<dbReference type="STRING" id="1077974.GOEFS_061_00210"/>
<dbReference type="GO" id="GO:0016787">
    <property type="term" value="F:hydrolase activity"/>
    <property type="evidence" value="ECO:0007669"/>
    <property type="project" value="UniProtKB-KW"/>
</dbReference>
<gene>
    <name evidence="3" type="ORF">GOEFS_061_00210</name>
</gene>
<proteinExistence type="predicted"/>
<dbReference type="ESTHER" id="9acto-h0r0t1">
    <property type="family name" value="Est9X"/>
</dbReference>
<dbReference type="InterPro" id="IPR029058">
    <property type="entry name" value="AB_hydrolase_fold"/>
</dbReference>
<dbReference type="SUPFAM" id="SSF53474">
    <property type="entry name" value="alpha/beta-Hydrolases"/>
    <property type="match status" value="1"/>
</dbReference>
<dbReference type="InterPro" id="IPR049492">
    <property type="entry name" value="BD-FAE-like_dom"/>
</dbReference>
<reference evidence="3 4" key="1">
    <citation type="submission" date="2011-12" db="EMBL/GenBank/DDBJ databases">
        <title>Whole genome shotgun sequence of Gordonia effusa NBRC 100432.</title>
        <authorList>
            <person name="Yoshida I."/>
            <person name="Takarada H."/>
            <person name="Hosoyama A."/>
            <person name="Tsuchikane K."/>
            <person name="Katsumata H."/>
            <person name="Yamazaki S."/>
            <person name="Fujita N."/>
        </authorList>
    </citation>
    <scope>NUCLEOTIDE SEQUENCE [LARGE SCALE GENOMIC DNA]</scope>
    <source>
        <strain evidence="3 4">NBRC 100432</strain>
    </source>
</reference>
<evidence type="ECO:0000313" key="3">
    <source>
        <dbReference type="EMBL" id="GAB18682.1"/>
    </source>
</evidence>
<feature type="domain" description="BD-FAE-like" evidence="2">
    <location>
        <begin position="26"/>
        <end position="214"/>
    </location>
</feature>
<dbReference type="EMBL" id="BAEH01000061">
    <property type="protein sequence ID" value="GAB18682.1"/>
    <property type="molecule type" value="Genomic_DNA"/>
</dbReference>
<keyword evidence="4" id="KW-1185">Reference proteome</keyword>